<dbReference type="Pfam" id="PF02687">
    <property type="entry name" value="FtsX"/>
    <property type="match status" value="2"/>
</dbReference>
<feature type="transmembrane region" description="Helical" evidence="7">
    <location>
        <begin position="20"/>
        <end position="41"/>
    </location>
</feature>
<keyword evidence="11" id="KW-1185">Reference proteome</keyword>
<dbReference type="Pfam" id="PF12704">
    <property type="entry name" value="MacB_PCD"/>
    <property type="match status" value="1"/>
</dbReference>
<dbReference type="OrthoDB" id="5137249at2"/>
<reference evidence="10 11" key="1">
    <citation type="submission" date="2019-01" db="EMBL/GenBank/DDBJ databases">
        <title>Lacunisphaera sp. strain TWA-58.</title>
        <authorList>
            <person name="Chen W.-M."/>
        </authorList>
    </citation>
    <scope>NUCLEOTIDE SEQUENCE [LARGE SCALE GENOMIC DNA]</scope>
    <source>
        <strain evidence="10 11">TWA-58</strain>
    </source>
</reference>
<name>A0A4V1M5Y6_9BACT</name>
<evidence type="ECO:0000259" key="8">
    <source>
        <dbReference type="Pfam" id="PF02687"/>
    </source>
</evidence>
<dbReference type="AlphaFoldDB" id="A0A4V1M5Y6"/>
<gene>
    <name evidence="10" type="ORF">ESB00_15680</name>
</gene>
<evidence type="ECO:0000313" key="11">
    <source>
        <dbReference type="Proteomes" id="UP000290218"/>
    </source>
</evidence>
<feature type="transmembrane region" description="Helical" evidence="7">
    <location>
        <begin position="753"/>
        <end position="772"/>
    </location>
</feature>
<protein>
    <submittedName>
        <fullName evidence="10">ABC transporter permease</fullName>
    </submittedName>
</protein>
<dbReference type="RefSeq" id="WP_129048734.1">
    <property type="nucleotide sequence ID" value="NZ_SDHX01000002.1"/>
</dbReference>
<dbReference type="PANTHER" id="PTHR30489">
    <property type="entry name" value="LIPOPROTEIN-RELEASING SYSTEM TRANSMEMBRANE PROTEIN LOLE"/>
    <property type="match status" value="1"/>
</dbReference>
<evidence type="ECO:0000256" key="1">
    <source>
        <dbReference type="ARBA" id="ARBA00004651"/>
    </source>
</evidence>
<feature type="transmembrane region" description="Helical" evidence="7">
    <location>
        <begin position="655"/>
        <end position="676"/>
    </location>
</feature>
<feature type="domain" description="MacB-like periplasmic core" evidence="9">
    <location>
        <begin position="27"/>
        <end position="235"/>
    </location>
</feature>
<comment type="subcellular location">
    <subcellularLocation>
        <location evidence="1">Cell membrane</location>
        <topology evidence="1">Multi-pass membrane protein</topology>
    </subcellularLocation>
</comment>
<evidence type="ECO:0000256" key="7">
    <source>
        <dbReference type="SAM" id="Phobius"/>
    </source>
</evidence>
<keyword evidence="4 7" id="KW-0812">Transmembrane</keyword>
<dbReference type="InterPro" id="IPR025857">
    <property type="entry name" value="MacB_PCD"/>
</dbReference>
<feature type="transmembrane region" description="Helical" evidence="7">
    <location>
        <begin position="431"/>
        <end position="450"/>
    </location>
</feature>
<dbReference type="GO" id="GO:0044874">
    <property type="term" value="P:lipoprotein localization to outer membrane"/>
    <property type="evidence" value="ECO:0007669"/>
    <property type="project" value="TreeGrafter"/>
</dbReference>
<comment type="similarity">
    <text evidence="2">Belongs to the ABC-4 integral membrane protein family. LolC/E subfamily.</text>
</comment>
<dbReference type="PROSITE" id="PS51257">
    <property type="entry name" value="PROKAR_LIPOPROTEIN"/>
    <property type="match status" value="1"/>
</dbReference>
<feature type="transmembrane region" description="Helical" evidence="7">
    <location>
        <begin position="263"/>
        <end position="287"/>
    </location>
</feature>
<comment type="caution">
    <text evidence="10">The sequence shown here is derived from an EMBL/GenBank/DDBJ whole genome shotgun (WGS) entry which is preliminary data.</text>
</comment>
<accession>A0A4V1M5Y6</accession>
<dbReference type="InterPro" id="IPR003838">
    <property type="entry name" value="ABC3_permease_C"/>
</dbReference>
<feature type="transmembrane region" description="Helical" evidence="7">
    <location>
        <begin position="362"/>
        <end position="382"/>
    </location>
</feature>
<evidence type="ECO:0000256" key="5">
    <source>
        <dbReference type="ARBA" id="ARBA00022989"/>
    </source>
</evidence>
<feature type="domain" description="ABC3 transporter permease C-terminal" evidence="8">
    <location>
        <begin position="270"/>
        <end position="390"/>
    </location>
</feature>
<dbReference type="InterPro" id="IPR051447">
    <property type="entry name" value="Lipoprotein-release_system"/>
</dbReference>
<feature type="transmembrane region" description="Helical" evidence="7">
    <location>
        <begin position="318"/>
        <end position="342"/>
    </location>
</feature>
<proteinExistence type="inferred from homology"/>
<evidence type="ECO:0000313" key="10">
    <source>
        <dbReference type="EMBL" id="RXK53146.1"/>
    </source>
</evidence>
<organism evidence="10 11">
    <name type="scientific">Oleiharenicola lentus</name>
    <dbReference type="NCBI Taxonomy" id="2508720"/>
    <lineage>
        <taxon>Bacteria</taxon>
        <taxon>Pseudomonadati</taxon>
        <taxon>Verrucomicrobiota</taxon>
        <taxon>Opitutia</taxon>
        <taxon>Opitutales</taxon>
        <taxon>Opitutaceae</taxon>
        <taxon>Oleiharenicola</taxon>
    </lineage>
</organism>
<feature type="transmembrane region" description="Helical" evidence="7">
    <location>
        <begin position="703"/>
        <end position="733"/>
    </location>
</feature>
<keyword evidence="3" id="KW-1003">Cell membrane</keyword>
<dbReference type="GO" id="GO:0098797">
    <property type="term" value="C:plasma membrane protein complex"/>
    <property type="evidence" value="ECO:0007669"/>
    <property type="project" value="TreeGrafter"/>
</dbReference>
<evidence type="ECO:0000256" key="2">
    <source>
        <dbReference type="ARBA" id="ARBA00005236"/>
    </source>
</evidence>
<dbReference type="Proteomes" id="UP000290218">
    <property type="component" value="Unassembled WGS sequence"/>
</dbReference>
<evidence type="ECO:0000259" key="9">
    <source>
        <dbReference type="Pfam" id="PF12704"/>
    </source>
</evidence>
<evidence type="ECO:0000256" key="3">
    <source>
        <dbReference type="ARBA" id="ARBA00022475"/>
    </source>
</evidence>
<evidence type="ECO:0000256" key="6">
    <source>
        <dbReference type="ARBA" id="ARBA00023136"/>
    </source>
</evidence>
<sequence>MLPLLDRKLLRDLTRLKGQVAAVSIVMACGLAMMITTRSLIASLDGTRADYYEHNRFADVFGTLKRAPNYIADRLADLPGVAGVQTDIAGQVTLDLPGLDEPASGLVRSLPDFGEPELNRLFLRRGRWLTPGSRRELLVGEAFAEANRLEPGDTLALIMNGRRQDFRIAGIVLSPEYIFESRPGAALPDNRTYGIFWMPYKEVATAWDLYGAFNHFSLKLAPGADPAPVIAAADDLLKPFGGAGTHSRKDHPSHIRVSDEIRVLTILSIGFPTIFLGVAAFMTNAVLSRLLALQREQIAILKAFGFSNGQITGHYLKFAAVIGAGGTLLGGIAGVFLGRWMVGLYDLFFRFPELAFRVDQRAVVIAFGVGIIAVVAGVLGSVRKAAKLPPAEAMRPEPPANFRPAFIERFGLGRWFSHSFRIALRNLERRPVQALFTIAGLSLATALLILPNTLKAGIANILDQQWDVVQRQDLNLGFSEPASVRTLHELERLPGVMHVEPMRSTAVRIHYQGRDRQIGLRSLDARSFHSRAVDHDGLEITPAGDGLIVSAKLAEVLGARVGDEVVLEGLMGKRPVRPVRLIGLADDFTGIAAYMDRDAINRFLGEGDIITGASFTIDMARRAEFLRAIKEVPRISWISVKESMRQSFRQTTAQMMGMLTTLYLSMAVIVAFGVIYNNARISLAERARELATLRVVGMTQREVGAVIVIELAILALLAVPLGLALGTGISTAIIRSVNTETVRLPLVFTPYTYTFALIVVAIASTLSALVVLRKLQHLDLIGALKAPE</sequence>
<keyword evidence="6 7" id="KW-0472">Membrane</keyword>
<dbReference type="EMBL" id="SDHX01000002">
    <property type="protein sequence ID" value="RXK53146.1"/>
    <property type="molecule type" value="Genomic_DNA"/>
</dbReference>
<dbReference type="PANTHER" id="PTHR30489:SF0">
    <property type="entry name" value="LIPOPROTEIN-RELEASING SYSTEM TRANSMEMBRANE PROTEIN LOLE"/>
    <property type="match status" value="1"/>
</dbReference>
<keyword evidence="5 7" id="KW-1133">Transmembrane helix</keyword>
<feature type="domain" description="ABC3 transporter permease C-terminal" evidence="8">
    <location>
        <begin position="664"/>
        <end position="775"/>
    </location>
</feature>
<evidence type="ECO:0000256" key="4">
    <source>
        <dbReference type="ARBA" id="ARBA00022692"/>
    </source>
</evidence>